<dbReference type="GO" id="GO:0000155">
    <property type="term" value="F:phosphorelay sensor kinase activity"/>
    <property type="evidence" value="ECO:0007669"/>
    <property type="project" value="InterPro"/>
</dbReference>
<dbReference type="Gene3D" id="1.10.287.130">
    <property type="match status" value="1"/>
</dbReference>
<dbReference type="Gene3D" id="3.40.190.10">
    <property type="entry name" value="Periplasmic binding protein-like II"/>
    <property type="match status" value="2"/>
</dbReference>
<dbReference type="Pfam" id="PF00512">
    <property type="entry name" value="HisKA"/>
    <property type="match status" value="1"/>
</dbReference>
<feature type="transmembrane region" description="Helical" evidence="9">
    <location>
        <begin position="7"/>
        <end position="31"/>
    </location>
</feature>
<dbReference type="RefSeq" id="WP_062624846.1">
    <property type="nucleotide sequence ID" value="NZ_CAXOUM010000009.1"/>
</dbReference>
<dbReference type="InterPro" id="IPR035965">
    <property type="entry name" value="PAS-like_dom_sf"/>
</dbReference>
<dbReference type="EMBL" id="LVEA01000085">
    <property type="protein sequence ID" value="KYL01149.1"/>
    <property type="molecule type" value="Genomic_DNA"/>
</dbReference>
<dbReference type="eggNOG" id="COG0834">
    <property type="taxonomic scope" value="Bacteria"/>
</dbReference>
<dbReference type="KEGG" id="fnf:BSQ88_08690"/>
<proteinExistence type="predicted"/>
<keyword evidence="4" id="KW-0808">Transferase</keyword>
<feature type="transmembrane region" description="Helical" evidence="9">
    <location>
        <begin position="295"/>
        <end position="316"/>
    </location>
</feature>
<dbReference type="GO" id="GO:0005524">
    <property type="term" value="F:ATP binding"/>
    <property type="evidence" value="ECO:0007669"/>
    <property type="project" value="UniProtKB-KW"/>
</dbReference>
<dbReference type="CDD" id="cd01007">
    <property type="entry name" value="PBP2_BvgS_HisK_like"/>
    <property type="match status" value="1"/>
</dbReference>
<keyword evidence="7" id="KW-0067">ATP-binding</keyword>
<dbReference type="Gene3D" id="3.30.450.20">
    <property type="entry name" value="PAS domain"/>
    <property type="match status" value="1"/>
</dbReference>
<dbReference type="PRINTS" id="PR00344">
    <property type="entry name" value="BCTRLSENSOR"/>
</dbReference>
<evidence type="ECO:0000256" key="5">
    <source>
        <dbReference type="ARBA" id="ARBA00022741"/>
    </source>
</evidence>
<dbReference type="InterPro" id="IPR036097">
    <property type="entry name" value="HisK_dim/P_sf"/>
</dbReference>
<keyword evidence="9" id="KW-0812">Transmembrane</keyword>
<dbReference type="SUPFAM" id="SSF55874">
    <property type="entry name" value="ATPase domain of HSP90 chaperone/DNA topoisomerase II/histidine kinase"/>
    <property type="match status" value="1"/>
</dbReference>
<keyword evidence="6" id="KW-0418">Kinase</keyword>
<evidence type="ECO:0000256" key="2">
    <source>
        <dbReference type="ARBA" id="ARBA00012438"/>
    </source>
</evidence>
<dbReference type="InterPro" id="IPR004358">
    <property type="entry name" value="Sig_transdc_His_kin-like_C"/>
</dbReference>
<dbReference type="SUPFAM" id="SSF53850">
    <property type="entry name" value="Periplasmic binding protein-like II"/>
    <property type="match status" value="1"/>
</dbReference>
<evidence type="ECO:0000256" key="9">
    <source>
        <dbReference type="SAM" id="Phobius"/>
    </source>
</evidence>
<keyword evidence="9" id="KW-1133">Transmembrane helix</keyword>
<dbReference type="SUPFAM" id="SSF47384">
    <property type="entry name" value="Homodimeric domain of signal transducing histidine kinase"/>
    <property type="match status" value="1"/>
</dbReference>
<sequence>MRGIRKHFIFIFMLFICSILLNQVILIKYGITLPVYLKYSVPLSKAEKQYLISHVPIRLGTDLTAPPISYYDEKDKKYAGLIVDYVNFLSLETESPITIEMYPFYELVESLRKKEIDVCDMFPSEKRAREFKFSIPIYRLKTVIISPKKQNQMLEIFDLSGKKVAIPKGDLAEEYITEFLKSKKQGSPEFVFVKDTKTVLELLKQGLVEAAIGDEVVISTYWREYDVYETKKYNISLLYEKDVVLAVNKENSMLLSILNKGILQMKKNHIVSKVQQKWFGISESIRGEKRDFESFVHIAMILVLCLMGLYLWNYFLKKSVVEKTREIEENKKNINIILNSLDTALFIINDTNMIIECNESALKLLQRDKEKIIGNRVYDFVFLDELFKNHTVLSINSSCNFRNTFKNKCYEIKISPYISKEEILRILSIEDITERLIVERKLHQENKMITIGQISAGLAHEIRNPLGIIRNGLYLMKMKISLNSQEKAISMMESSIQRINNLIEHLLHFSRNSTDKCTQEDIESIVKNIITLMETKMKTKNIQYEFQLKGRREILINTETLNIVLINLIENSIDAFLEEKEDKQIKILISSEETSIYITIEDNGIGIPEKELDYIFDPFYTTKEEGYGTGLGLYLVYNEVKKYNGDILVESKVGIGTKFLISIDFQ</sequence>
<dbReference type="SMART" id="SM00388">
    <property type="entry name" value="HisKA"/>
    <property type="match status" value="1"/>
</dbReference>
<feature type="domain" description="Histidine kinase" evidence="10">
    <location>
        <begin position="457"/>
        <end position="666"/>
    </location>
</feature>
<dbReference type="CDD" id="cd00075">
    <property type="entry name" value="HATPase"/>
    <property type="match status" value="1"/>
</dbReference>
<evidence type="ECO:0000256" key="6">
    <source>
        <dbReference type="ARBA" id="ARBA00022777"/>
    </source>
</evidence>
<protein>
    <recommendedName>
        <fullName evidence="2">histidine kinase</fullName>
        <ecNumber evidence="2">2.7.13.3</ecNumber>
    </recommendedName>
</protein>
<dbReference type="PANTHER" id="PTHR43065">
    <property type="entry name" value="SENSOR HISTIDINE KINASE"/>
    <property type="match status" value="1"/>
</dbReference>
<dbReference type="PANTHER" id="PTHR43065:SF10">
    <property type="entry name" value="PEROXIDE STRESS-ACTIVATED HISTIDINE KINASE MAK3"/>
    <property type="match status" value="1"/>
</dbReference>
<dbReference type="CDD" id="cd00082">
    <property type="entry name" value="HisKA"/>
    <property type="match status" value="1"/>
</dbReference>
<dbReference type="InterPro" id="IPR000014">
    <property type="entry name" value="PAS"/>
</dbReference>
<dbReference type="CDD" id="cd00130">
    <property type="entry name" value="PAS"/>
    <property type="match status" value="1"/>
</dbReference>
<dbReference type="EC" id="2.7.13.3" evidence="2"/>
<dbReference type="SMART" id="SM00062">
    <property type="entry name" value="PBPb"/>
    <property type="match status" value="1"/>
</dbReference>
<comment type="caution">
    <text evidence="12">The sequence shown here is derived from an EMBL/GenBank/DDBJ whole genome shotgun (WGS) entry which is preliminary data.</text>
</comment>
<accession>A0A162IJP5</accession>
<dbReference type="PROSITE" id="PS50112">
    <property type="entry name" value="PAS"/>
    <property type="match status" value="1"/>
</dbReference>
<dbReference type="Pfam" id="PF02518">
    <property type="entry name" value="HATPase_c"/>
    <property type="match status" value="1"/>
</dbReference>
<dbReference type="InterPro" id="IPR005467">
    <property type="entry name" value="His_kinase_dom"/>
</dbReference>
<evidence type="ECO:0000259" key="11">
    <source>
        <dbReference type="PROSITE" id="PS50112"/>
    </source>
</evidence>
<gene>
    <name evidence="12" type="ORF">A2J07_07725</name>
</gene>
<keyword evidence="9" id="KW-0472">Membrane</keyword>
<dbReference type="eggNOG" id="COG4191">
    <property type="taxonomic scope" value="Bacteria"/>
</dbReference>
<dbReference type="InterPro" id="IPR003661">
    <property type="entry name" value="HisK_dim/P_dom"/>
</dbReference>
<dbReference type="SMART" id="SM00091">
    <property type="entry name" value="PAS"/>
    <property type="match status" value="1"/>
</dbReference>
<evidence type="ECO:0000256" key="4">
    <source>
        <dbReference type="ARBA" id="ARBA00022679"/>
    </source>
</evidence>
<evidence type="ECO:0000313" key="12">
    <source>
        <dbReference type="EMBL" id="KYL01149.1"/>
    </source>
</evidence>
<name>A0A162IJP5_9FUSO</name>
<evidence type="ECO:0000256" key="1">
    <source>
        <dbReference type="ARBA" id="ARBA00000085"/>
    </source>
</evidence>
<dbReference type="SMART" id="SM00387">
    <property type="entry name" value="HATPase_c"/>
    <property type="match status" value="1"/>
</dbReference>
<dbReference type="InterPro" id="IPR001638">
    <property type="entry name" value="Solute-binding_3/MltF_N"/>
</dbReference>
<keyword evidence="5" id="KW-0547">Nucleotide-binding</keyword>
<dbReference type="PROSITE" id="PS50109">
    <property type="entry name" value="HIS_KIN"/>
    <property type="match status" value="1"/>
</dbReference>
<dbReference type="AlphaFoldDB" id="A0A162IJP5"/>
<dbReference type="InterPro" id="IPR036890">
    <property type="entry name" value="HATPase_C_sf"/>
</dbReference>
<dbReference type="Pfam" id="PF13426">
    <property type="entry name" value="PAS_9"/>
    <property type="match status" value="1"/>
</dbReference>
<evidence type="ECO:0000256" key="8">
    <source>
        <dbReference type="ARBA" id="ARBA00023012"/>
    </source>
</evidence>
<dbReference type="Gene3D" id="3.30.565.10">
    <property type="entry name" value="Histidine kinase-like ATPase, C-terminal domain"/>
    <property type="match status" value="1"/>
</dbReference>
<keyword evidence="3" id="KW-0597">Phosphoprotein</keyword>
<dbReference type="Proteomes" id="UP000075816">
    <property type="component" value="Unassembled WGS sequence"/>
</dbReference>
<evidence type="ECO:0000259" key="10">
    <source>
        <dbReference type="PROSITE" id="PS50109"/>
    </source>
</evidence>
<feature type="domain" description="PAS" evidence="11">
    <location>
        <begin position="330"/>
        <end position="381"/>
    </location>
</feature>
<reference evidence="12 13" key="1">
    <citation type="submission" date="2016-03" db="EMBL/GenBank/DDBJ databases">
        <title>Comparative genomics of human isolates of Fusobacterium necrophorum.</title>
        <authorList>
            <person name="Jensen A."/>
            <person name="Bank S."/>
            <person name="Andersen P.S."/>
            <person name="Kristensen L.H."/>
            <person name="Prag J."/>
        </authorList>
    </citation>
    <scope>NUCLEOTIDE SEQUENCE [LARGE SCALE GENOMIC DNA]</scope>
    <source>
        <strain evidence="12 13">LS_1264</strain>
    </source>
</reference>
<comment type="catalytic activity">
    <reaction evidence="1">
        <text>ATP + protein L-histidine = ADP + protein N-phospho-L-histidine.</text>
        <dbReference type="EC" id="2.7.13.3"/>
    </reaction>
</comment>
<evidence type="ECO:0000313" key="13">
    <source>
        <dbReference type="Proteomes" id="UP000075816"/>
    </source>
</evidence>
<organism evidence="12 13">
    <name type="scientific">Fusobacterium necrophorum subsp. funduliforme</name>
    <dbReference type="NCBI Taxonomy" id="143387"/>
    <lineage>
        <taxon>Bacteria</taxon>
        <taxon>Fusobacteriati</taxon>
        <taxon>Fusobacteriota</taxon>
        <taxon>Fusobacteriia</taxon>
        <taxon>Fusobacteriales</taxon>
        <taxon>Fusobacteriaceae</taxon>
        <taxon>Fusobacterium</taxon>
    </lineage>
</organism>
<dbReference type="InterPro" id="IPR003594">
    <property type="entry name" value="HATPase_dom"/>
</dbReference>
<keyword evidence="8" id="KW-0902">Two-component regulatory system</keyword>
<evidence type="ECO:0000256" key="3">
    <source>
        <dbReference type="ARBA" id="ARBA00022553"/>
    </source>
</evidence>
<dbReference type="Pfam" id="PF00497">
    <property type="entry name" value="SBP_bac_3"/>
    <property type="match status" value="1"/>
</dbReference>
<evidence type="ECO:0000256" key="7">
    <source>
        <dbReference type="ARBA" id="ARBA00022840"/>
    </source>
</evidence>
<dbReference type="SUPFAM" id="SSF55785">
    <property type="entry name" value="PYP-like sensor domain (PAS domain)"/>
    <property type="match status" value="1"/>
</dbReference>